<dbReference type="PANTHER" id="PTHR47331">
    <property type="entry name" value="PHD-TYPE DOMAIN-CONTAINING PROTEIN"/>
    <property type="match status" value="1"/>
</dbReference>
<dbReference type="PANTHER" id="PTHR47331:SF5">
    <property type="entry name" value="RIBONUCLEASE H"/>
    <property type="match status" value="1"/>
</dbReference>
<feature type="compositionally biased region" description="Low complexity" evidence="1">
    <location>
        <begin position="404"/>
        <end position="415"/>
    </location>
</feature>
<feature type="region of interest" description="Disordered" evidence="1">
    <location>
        <begin position="360"/>
        <end position="484"/>
    </location>
</feature>
<accession>A0A8J2PKD1</accession>
<dbReference type="Pfam" id="PF03564">
    <property type="entry name" value="DUF1759"/>
    <property type="match status" value="1"/>
</dbReference>
<organism evidence="2 3">
    <name type="scientific">Allacma fusca</name>
    <dbReference type="NCBI Taxonomy" id="39272"/>
    <lineage>
        <taxon>Eukaryota</taxon>
        <taxon>Metazoa</taxon>
        <taxon>Ecdysozoa</taxon>
        <taxon>Arthropoda</taxon>
        <taxon>Hexapoda</taxon>
        <taxon>Collembola</taxon>
        <taxon>Symphypleona</taxon>
        <taxon>Sminthuridae</taxon>
        <taxon>Allacma</taxon>
    </lineage>
</organism>
<dbReference type="AlphaFoldDB" id="A0A8J2PKD1"/>
<feature type="non-terminal residue" evidence="2">
    <location>
        <position position="1"/>
    </location>
</feature>
<feature type="compositionally biased region" description="Gly residues" evidence="1">
    <location>
        <begin position="453"/>
        <end position="463"/>
    </location>
</feature>
<dbReference type="InterPro" id="IPR005312">
    <property type="entry name" value="DUF1759"/>
</dbReference>
<evidence type="ECO:0000313" key="3">
    <source>
        <dbReference type="Proteomes" id="UP000708208"/>
    </source>
</evidence>
<feature type="region of interest" description="Disordered" evidence="1">
    <location>
        <begin position="726"/>
        <end position="746"/>
    </location>
</feature>
<comment type="caution">
    <text evidence="2">The sequence shown here is derived from an EMBL/GenBank/DDBJ whole genome shotgun (WGS) entry which is preliminary data.</text>
</comment>
<keyword evidence="3" id="KW-1185">Reference proteome</keyword>
<feature type="compositionally biased region" description="Basic residues" evidence="1">
    <location>
        <begin position="791"/>
        <end position="804"/>
    </location>
</feature>
<protein>
    <recommendedName>
        <fullName evidence="4">Peptidase A2 domain-containing protein</fullName>
    </recommendedName>
</protein>
<reference evidence="2" key="1">
    <citation type="submission" date="2021-06" db="EMBL/GenBank/DDBJ databases">
        <authorList>
            <person name="Hodson N. C."/>
            <person name="Mongue J. A."/>
            <person name="Jaron S. K."/>
        </authorList>
    </citation>
    <scope>NUCLEOTIDE SEQUENCE</scope>
</reference>
<proteinExistence type="predicted"/>
<evidence type="ECO:0008006" key="4">
    <source>
        <dbReference type="Google" id="ProtNLM"/>
    </source>
</evidence>
<evidence type="ECO:0000313" key="2">
    <source>
        <dbReference type="EMBL" id="CAG7817199.1"/>
    </source>
</evidence>
<sequence length="1277" mass="143819">LRGKSSVAHSVVLLGEPAQLTLLVQRVPVTYWCRNYHPGRKNKPKFHALTTLKWWYHIACMFAFELRKYRNPDCKVPGTKNRKTGTIFPESYTLDHWKDQYYKCLWGQELATNENNLKDYENLRKLEKLIVSYLNSHGCTNHTEWLVDEIQRRKEASDLSSLKHTSQKGEQSRRNSTQFAAVSSRLRSANPISGRSPQVLQENLESSLRKRRNFVFNIESPTKYSIKLLKNFNLGIPLNENDLQFIFRRFQKAVLEKLAETVVDEDYPVFVETLNLYLEYQRVSGEKSPADPKQAPIEAASSTVSFTEFHFIVESDQTLFFDPEAERLVEKEEQKQIQQVLDSGIGSVIQGYYSYTLSDREHLSSPGETTAAETDPGSEGESNSPSKTKRLSKNKSSTFRTTAGEPSDPESSPSESSDDDPGSDPTPGPPNPTEGSGQGGDPGNSSGEDQGSNPGGNQGGGREGNTPPPNPPSPPHFPSRDESQPDEIMAAQATHLSHHQAVQDRLKVVEGVAQDHLDGTILISATSADIYVKELERMHPKLEELAIGCYTHFQDDASVPLDQNPRYLAINTQNKLKLDHHRILTKMMDISKSLSTSVTGTRLKTPKIAVPKFSGLHRDWPTFKSEFNTLVRNNPTYSSTERMRLLIEALSEGEAKENISDLTVTDGNWVIAWKRIEARYDSPTETVHAAIRPLLELPPLMSQSESGLHKLIKMQAKNVGLTKEIKSNSAAAAPSRNKTGRDHKGAKALVVTTDSEAGYSTDDSRKHVRFRKTLTRSRNRNRSKSPSILKKSVHVAARSKRVQARTRSVSAESGRTKTKPALPFKPRPCSYCGNQDHRISKCGTFGDMSVNQRRDWVRTNKRCYNCLGTHQVSECAVERTCFVCRKRHHTLLHSEGTESKATKNINIVLHQSSYNEHTGLLPTASVIIPNRIAPTEARCLLDTGAQENFVTNELVKKLRLPRTRITEGFVAAGGQGLTTLGKTTFRVQSTWDSSEAFRIQAYILETITLELPHQEIDISTFDHLKNIELADMFYNKPAKIDILLGVTVVARIMRDRKARIGHRGSPNAYYTDLGWIVMGSVKATGPRSVMAIYGSNPPLEHTMEKFWTIEELPTSNPHLTREEQNVLDHYEENTIRLPNGQYQVRIPFVENRRPLGDSKHITMRRWIAVERRLMKDPDLMKSYVGQLKEYVELGQMIPIAESELNKYPGQHYCVPHHAVFKEDSTSTKITICNPRTGRCNNYSKLKMESSQGWISRQYDGISIPPGLLTKEVSGNRV</sequence>
<dbReference type="EMBL" id="CAJVCH010388084">
    <property type="protein sequence ID" value="CAG7817199.1"/>
    <property type="molecule type" value="Genomic_DNA"/>
</dbReference>
<feature type="compositionally biased region" description="Basic residues" evidence="1">
    <location>
        <begin position="766"/>
        <end position="783"/>
    </location>
</feature>
<name>A0A8J2PKD1_9HEXA</name>
<dbReference type="CDD" id="cd00303">
    <property type="entry name" value="retropepsin_like"/>
    <property type="match status" value="1"/>
</dbReference>
<feature type="region of interest" description="Disordered" evidence="1">
    <location>
        <begin position="758"/>
        <end position="820"/>
    </location>
</feature>
<evidence type="ECO:0000256" key="1">
    <source>
        <dbReference type="SAM" id="MobiDB-lite"/>
    </source>
</evidence>
<feature type="compositionally biased region" description="Pro residues" evidence="1">
    <location>
        <begin position="466"/>
        <end position="477"/>
    </location>
</feature>
<gene>
    <name evidence="2" type="ORF">AFUS01_LOCUS27777</name>
</gene>
<dbReference type="Proteomes" id="UP000708208">
    <property type="component" value="Unassembled WGS sequence"/>
</dbReference>